<evidence type="ECO:0000256" key="2">
    <source>
        <dbReference type="ARBA" id="ARBA00022443"/>
    </source>
</evidence>
<dbReference type="CDD" id="cd11862">
    <property type="entry name" value="SH3_MPP"/>
    <property type="match status" value="1"/>
</dbReference>
<dbReference type="OrthoDB" id="65789at2759"/>
<dbReference type="Proteomes" id="UP001152795">
    <property type="component" value="Unassembled WGS sequence"/>
</dbReference>
<dbReference type="InterPro" id="IPR008144">
    <property type="entry name" value="Guanylate_kin-like_dom"/>
</dbReference>
<dbReference type="SMART" id="SM00569">
    <property type="entry name" value="L27"/>
    <property type="match status" value="2"/>
</dbReference>
<dbReference type="PANTHER" id="PTHR23122">
    <property type="entry name" value="MEMBRANE-ASSOCIATED GUANYLATE KINASE MAGUK"/>
    <property type="match status" value="1"/>
</dbReference>
<name>A0A7D9HAQ2_PARCT</name>
<dbReference type="PROSITE" id="PS50106">
    <property type="entry name" value="PDZ"/>
    <property type="match status" value="1"/>
</dbReference>
<dbReference type="Gene3D" id="3.40.50.300">
    <property type="entry name" value="P-loop containing nucleotide triphosphate hydrolases"/>
    <property type="match status" value="1"/>
</dbReference>
<reference evidence="3" key="1">
    <citation type="submission" date="2020-04" db="EMBL/GenBank/DDBJ databases">
        <authorList>
            <person name="Alioto T."/>
            <person name="Alioto T."/>
            <person name="Gomez Garrido J."/>
        </authorList>
    </citation>
    <scope>NUCLEOTIDE SEQUENCE</scope>
    <source>
        <strain evidence="3">A484AB</strain>
    </source>
</reference>
<dbReference type="SMART" id="SM00326">
    <property type="entry name" value="SH3"/>
    <property type="match status" value="1"/>
</dbReference>
<protein>
    <submittedName>
        <fullName evidence="3">MAGUK p55 subfamily member 6 isoform X1</fullName>
    </submittedName>
</protein>
<dbReference type="InterPro" id="IPR001478">
    <property type="entry name" value="PDZ"/>
</dbReference>
<dbReference type="CDD" id="cd00071">
    <property type="entry name" value="GMPK"/>
    <property type="match status" value="1"/>
</dbReference>
<dbReference type="InterPro" id="IPR020590">
    <property type="entry name" value="Guanylate_kinase_CS"/>
</dbReference>
<sequence length="553" mass="61709">MGEEKPAANDERSPENEAIKEVVNSLDDPTTAGLILEEQAKSLKNILADPAIQHLIKAHGTLEQEKKEAVKNANVELLKEVSSSLVGKNENENAVELQSLLSNPHLKGLVESHDAIANKVYDETPPLATPDSPDSNGVATGGEPIRMVGLNKSPNESLGLTLKQQGGNIVVARIMKGSMIDKQGLLNVGDIIKEVNGQPVKNNPEKVQKILKDSSTKVTLKVSPSHTSKPYHGQVFMKTQFSFDPTNDNDIPCKEAGLAFQKGEILEILDQTDATWWQAKKVDGDGGTGLIPSRTLQEKRRTFIHPNVTHRRSFFMCGSRKKKKTMYDVKKTSEFDRHEVSSYEEVAKMPPFERKTLVLIGAEGVGRRTLKNRIVASDQARFATAIPHTSREAKEGEEDGKGYHFVTKNKMTELRRANQFFEYGECNGNMYGTSIDSVRTVIDQRKMCVLDMQPAGLKMLISSEFMPYIVFIASPSVDELTQRQNEAPSNARKLTREEMSKIVEQSEMINRDYSQHFDLTLVNKNVTDSYDRVMKTVEGLSTDSQWVPVSWVY</sequence>
<comment type="caution">
    <text evidence="3">The sequence shown here is derived from an EMBL/GenBank/DDBJ whole genome shotgun (WGS) entry which is preliminary data.</text>
</comment>
<evidence type="ECO:0000313" key="4">
    <source>
        <dbReference type="Proteomes" id="UP001152795"/>
    </source>
</evidence>
<dbReference type="SUPFAM" id="SSF101288">
    <property type="entry name" value="L27 domain"/>
    <property type="match status" value="1"/>
</dbReference>
<dbReference type="SUPFAM" id="SSF52540">
    <property type="entry name" value="P-loop containing nucleoside triphosphate hydrolases"/>
    <property type="match status" value="1"/>
</dbReference>
<dbReference type="SMART" id="SM00072">
    <property type="entry name" value="GuKc"/>
    <property type="match status" value="1"/>
</dbReference>
<evidence type="ECO:0000313" key="3">
    <source>
        <dbReference type="EMBL" id="CAB3978047.1"/>
    </source>
</evidence>
<dbReference type="SUPFAM" id="SSF50044">
    <property type="entry name" value="SH3-domain"/>
    <property type="match status" value="1"/>
</dbReference>
<dbReference type="InterPro" id="IPR036892">
    <property type="entry name" value="L27_dom_sf"/>
</dbReference>
<dbReference type="InterPro" id="IPR050716">
    <property type="entry name" value="MAGUK"/>
</dbReference>
<dbReference type="Gene3D" id="2.30.30.40">
    <property type="entry name" value="SH3 Domains"/>
    <property type="match status" value="1"/>
</dbReference>
<comment type="similarity">
    <text evidence="1">Belongs to the MAGUK family.</text>
</comment>
<dbReference type="Gene3D" id="1.10.287.650">
    <property type="entry name" value="L27 domain"/>
    <property type="match status" value="1"/>
</dbReference>
<dbReference type="SUPFAM" id="SSF50156">
    <property type="entry name" value="PDZ domain-like"/>
    <property type="match status" value="1"/>
</dbReference>
<dbReference type="SMART" id="SM00228">
    <property type="entry name" value="PDZ"/>
    <property type="match status" value="1"/>
</dbReference>
<dbReference type="InterPro" id="IPR008145">
    <property type="entry name" value="GK/Ca_channel_bsu"/>
</dbReference>
<dbReference type="Pfam" id="PF00018">
    <property type="entry name" value="SH3_1"/>
    <property type="match status" value="1"/>
</dbReference>
<dbReference type="InterPro" id="IPR004172">
    <property type="entry name" value="L27_dom"/>
</dbReference>
<dbReference type="Pfam" id="PF00625">
    <property type="entry name" value="Guanylate_kin"/>
    <property type="match status" value="1"/>
</dbReference>
<dbReference type="FunFam" id="3.30.63.10:FF:000002">
    <property type="entry name" value="Guanylate kinase 1"/>
    <property type="match status" value="1"/>
</dbReference>
<dbReference type="PROSITE" id="PS00856">
    <property type="entry name" value="GUANYLATE_KINASE_1"/>
    <property type="match status" value="1"/>
</dbReference>
<keyword evidence="2" id="KW-0728">SH3 domain</keyword>
<dbReference type="InterPro" id="IPR027417">
    <property type="entry name" value="P-loop_NTPase"/>
</dbReference>
<dbReference type="InterPro" id="IPR036034">
    <property type="entry name" value="PDZ_sf"/>
</dbReference>
<dbReference type="PROSITE" id="PS50002">
    <property type="entry name" value="SH3"/>
    <property type="match status" value="1"/>
</dbReference>
<dbReference type="InterPro" id="IPR001452">
    <property type="entry name" value="SH3_domain"/>
</dbReference>
<dbReference type="InterPro" id="IPR014775">
    <property type="entry name" value="L27_C"/>
</dbReference>
<dbReference type="Pfam" id="PF02828">
    <property type="entry name" value="L27"/>
    <property type="match status" value="1"/>
</dbReference>
<gene>
    <name evidence="3" type="ORF">PACLA_8A074122</name>
</gene>
<dbReference type="InterPro" id="IPR036028">
    <property type="entry name" value="SH3-like_dom_sf"/>
</dbReference>
<dbReference type="AlphaFoldDB" id="A0A7D9HAQ2"/>
<accession>A0A7D9HAQ2</accession>
<dbReference type="PROSITE" id="PS50052">
    <property type="entry name" value="GUANYLATE_KINASE_2"/>
    <property type="match status" value="1"/>
</dbReference>
<dbReference type="Gene3D" id="2.30.42.10">
    <property type="match status" value="1"/>
</dbReference>
<keyword evidence="4" id="KW-1185">Reference proteome</keyword>
<organism evidence="3 4">
    <name type="scientific">Paramuricea clavata</name>
    <name type="common">Red gorgonian</name>
    <name type="synonym">Violescent sea-whip</name>
    <dbReference type="NCBI Taxonomy" id="317549"/>
    <lineage>
        <taxon>Eukaryota</taxon>
        <taxon>Metazoa</taxon>
        <taxon>Cnidaria</taxon>
        <taxon>Anthozoa</taxon>
        <taxon>Octocorallia</taxon>
        <taxon>Malacalcyonacea</taxon>
        <taxon>Plexauridae</taxon>
        <taxon>Paramuricea</taxon>
    </lineage>
</organism>
<proteinExistence type="inferred from homology"/>
<dbReference type="PROSITE" id="PS51022">
    <property type="entry name" value="L27"/>
    <property type="match status" value="1"/>
</dbReference>
<evidence type="ECO:0000256" key="1">
    <source>
        <dbReference type="ARBA" id="ARBA00007014"/>
    </source>
</evidence>
<dbReference type="Pfam" id="PF00595">
    <property type="entry name" value="PDZ"/>
    <property type="match status" value="1"/>
</dbReference>
<dbReference type="EMBL" id="CACRXK020000085">
    <property type="protein sequence ID" value="CAB3978047.1"/>
    <property type="molecule type" value="Genomic_DNA"/>
</dbReference>